<dbReference type="Proteomes" id="UP000017396">
    <property type="component" value="Chromosome"/>
</dbReference>
<evidence type="ECO:0000313" key="1">
    <source>
        <dbReference type="EMBL" id="AGY59789.1"/>
    </source>
</evidence>
<organism evidence="1 2">
    <name type="scientific">Gloeobacter kilaueensis (strain ATCC BAA-2537 / CCAP 1431/1 / ULC 316 / JS1)</name>
    <dbReference type="NCBI Taxonomy" id="1183438"/>
    <lineage>
        <taxon>Bacteria</taxon>
        <taxon>Bacillati</taxon>
        <taxon>Cyanobacteriota</taxon>
        <taxon>Cyanophyceae</taxon>
        <taxon>Gloeobacterales</taxon>
        <taxon>Gloeobacteraceae</taxon>
        <taxon>Gloeobacter</taxon>
    </lineage>
</organism>
<dbReference type="STRING" id="1183438.GKIL_3543"/>
<dbReference type="RefSeq" id="WP_023175094.1">
    <property type="nucleotide sequence ID" value="NC_022600.1"/>
</dbReference>
<protein>
    <submittedName>
        <fullName evidence="1">Uncharacterized protein</fullName>
    </submittedName>
</protein>
<evidence type="ECO:0000313" key="2">
    <source>
        <dbReference type="Proteomes" id="UP000017396"/>
    </source>
</evidence>
<dbReference type="HOGENOM" id="CLU_1080779_0_0_3"/>
<reference evidence="1 2" key="1">
    <citation type="journal article" date="2013" name="PLoS ONE">
        <title>Cultivation and Complete Genome Sequencing of Gloeobacter kilaueensis sp. nov., from a Lava Cave in Kilauea Caldera, Hawai'i.</title>
        <authorList>
            <person name="Saw J.H."/>
            <person name="Schatz M."/>
            <person name="Brown M.V."/>
            <person name="Kunkel D.D."/>
            <person name="Foster J.S."/>
            <person name="Shick H."/>
            <person name="Christensen S."/>
            <person name="Hou S."/>
            <person name="Wan X."/>
            <person name="Donachie S.P."/>
        </authorList>
    </citation>
    <scope>NUCLEOTIDE SEQUENCE [LARGE SCALE GENOMIC DNA]</scope>
    <source>
        <strain evidence="2">JS</strain>
    </source>
</reference>
<sequence>MGDITRLVATISNAEQNLPNADISLSVSCPANNVAQQLDAVQTESGGVGAPGLLESLIPVWGSGRQAIDDFQNGRVGWGLFNTALAISDVFLIKSLATAAIKGVVAVAAREAVGDSIRATGAFWSGARTGGEGFGKLAGLEVTITEKGLSIVKEHLMKFGDISYNTAMVSRLEEALANGLKISGSDASFYTHEISEATLMKSLLEQGIESSEAYFVAHEAALKKYNVSRFSVYHPDVIKQFPGEFSRPFWEFYGLER</sequence>
<name>U5QQ64_GLOK1</name>
<dbReference type="EMBL" id="CP003587">
    <property type="protein sequence ID" value="AGY59789.1"/>
    <property type="molecule type" value="Genomic_DNA"/>
</dbReference>
<keyword evidence="2" id="KW-1185">Reference proteome</keyword>
<dbReference type="KEGG" id="glj:GKIL_3543"/>
<dbReference type="AlphaFoldDB" id="U5QQ64"/>
<proteinExistence type="predicted"/>
<dbReference type="eggNOG" id="COG3209">
    <property type="taxonomic scope" value="Bacteria"/>
</dbReference>
<accession>U5QQ64</accession>
<gene>
    <name evidence="1" type="ORF">GKIL_3543</name>
</gene>